<keyword evidence="5" id="KW-0547">Nucleotide-binding</keyword>
<keyword evidence="4" id="KW-0808">Transferase</keyword>
<proteinExistence type="inferred from homology"/>
<dbReference type="PROSITE" id="PS00933">
    <property type="entry name" value="FGGY_KINASES_1"/>
    <property type="match status" value="1"/>
</dbReference>
<comment type="similarity">
    <text evidence="2">Belongs to the FGGY kinase family.</text>
</comment>
<dbReference type="InterPro" id="IPR000577">
    <property type="entry name" value="Carb_kinase_FGGY"/>
</dbReference>
<dbReference type="EMBL" id="CAEZTL010000002">
    <property type="protein sequence ID" value="CAB4560372.1"/>
    <property type="molecule type" value="Genomic_DNA"/>
</dbReference>
<keyword evidence="6" id="KW-0418">Kinase</keyword>
<evidence type="ECO:0000256" key="4">
    <source>
        <dbReference type="ARBA" id="ARBA00022679"/>
    </source>
</evidence>
<evidence type="ECO:0000256" key="7">
    <source>
        <dbReference type="ARBA" id="ARBA00022798"/>
    </source>
</evidence>
<dbReference type="PROSITE" id="PS00445">
    <property type="entry name" value="FGGY_KINASES_2"/>
    <property type="match status" value="1"/>
</dbReference>
<dbReference type="AlphaFoldDB" id="A0A6J6D936"/>
<evidence type="ECO:0000259" key="12">
    <source>
        <dbReference type="Pfam" id="PF02782"/>
    </source>
</evidence>
<dbReference type="InterPro" id="IPR043129">
    <property type="entry name" value="ATPase_NBD"/>
</dbReference>
<accession>A0A6J6D936</accession>
<evidence type="ECO:0000256" key="8">
    <source>
        <dbReference type="ARBA" id="ARBA00022840"/>
    </source>
</evidence>
<dbReference type="GO" id="GO:0006072">
    <property type="term" value="P:glycerol-3-phosphate metabolic process"/>
    <property type="evidence" value="ECO:0007669"/>
    <property type="project" value="InterPro"/>
</dbReference>
<dbReference type="FunFam" id="3.30.420.40:FF:000008">
    <property type="entry name" value="Glycerol kinase"/>
    <property type="match status" value="1"/>
</dbReference>
<dbReference type="Pfam" id="PF02782">
    <property type="entry name" value="FGGY_C"/>
    <property type="match status" value="1"/>
</dbReference>
<dbReference type="HAMAP" id="MF_00186">
    <property type="entry name" value="Glycerol_kin"/>
    <property type="match status" value="1"/>
</dbReference>
<gene>
    <name evidence="13" type="ORF">UFOPK1683_00045</name>
</gene>
<keyword evidence="8" id="KW-0067">ATP-binding</keyword>
<evidence type="ECO:0000256" key="6">
    <source>
        <dbReference type="ARBA" id="ARBA00022777"/>
    </source>
</evidence>
<reference evidence="13" key="1">
    <citation type="submission" date="2020-05" db="EMBL/GenBank/DDBJ databases">
        <authorList>
            <person name="Chiriac C."/>
            <person name="Salcher M."/>
            <person name="Ghai R."/>
            <person name="Kavagutti S V."/>
        </authorList>
    </citation>
    <scope>NUCLEOTIDE SEQUENCE</scope>
</reference>
<protein>
    <recommendedName>
        <fullName evidence="3">glycerol kinase</fullName>
        <ecNumber evidence="3">2.7.1.30</ecNumber>
    </recommendedName>
    <alternativeName>
        <fullName evidence="9">ATP:glycerol 3-phosphotransferase</fullName>
    </alternativeName>
</protein>
<dbReference type="PANTHER" id="PTHR10196">
    <property type="entry name" value="SUGAR KINASE"/>
    <property type="match status" value="1"/>
</dbReference>
<evidence type="ECO:0000259" key="11">
    <source>
        <dbReference type="Pfam" id="PF00370"/>
    </source>
</evidence>
<dbReference type="GO" id="GO:0004370">
    <property type="term" value="F:glycerol kinase activity"/>
    <property type="evidence" value="ECO:0007669"/>
    <property type="project" value="UniProtKB-EC"/>
</dbReference>
<dbReference type="GO" id="GO:0019563">
    <property type="term" value="P:glycerol catabolic process"/>
    <property type="evidence" value="ECO:0007669"/>
    <property type="project" value="TreeGrafter"/>
</dbReference>
<evidence type="ECO:0000256" key="1">
    <source>
        <dbReference type="ARBA" id="ARBA00005190"/>
    </source>
</evidence>
<organism evidence="13">
    <name type="scientific">freshwater metagenome</name>
    <dbReference type="NCBI Taxonomy" id="449393"/>
    <lineage>
        <taxon>unclassified sequences</taxon>
        <taxon>metagenomes</taxon>
        <taxon>ecological metagenomes</taxon>
    </lineage>
</organism>
<evidence type="ECO:0000256" key="2">
    <source>
        <dbReference type="ARBA" id="ARBA00009156"/>
    </source>
</evidence>
<dbReference type="GO" id="GO:0005829">
    <property type="term" value="C:cytosol"/>
    <property type="evidence" value="ECO:0007669"/>
    <property type="project" value="TreeGrafter"/>
</dbReference>
<dbReference type="NCBIfam" id="TIGR01311">
    <property type="entry name" value="glycerol_kin"/>
    <property type="match status" value="1"/>
</dbReference>
<dbReference type="InterPro" id="IPR005999">
    <property type="entry name" value="Glycerol_kin"/>
</dbReference>
<dbReference type="CDD" id="cd07769">
    <property type="entry name" value="ASKHA_NBD_FGGY_GK"/>
    <property type="match status" value="1"/>
</dbReference>
<dbReference type="NCBIfam" id="NF000756">
    <property type="entry name" value="PRK00047.1"/>
    <property type="match status" value="1"/>
</dbReference>
<dbReference type="InterPro" id="IPR018485">
    <property type="entry name" value="FGGY_C"/>
</dbReference>
<dbReference type="PIRSF" id="PIRSF000538">
    <property type="entry name" value="GlpK"/>
    <property type="match status" value="1"/>
</dbReference>
<sequence>MAYVGSLDQGTSSTRFMIFDHSGKVVGQHQLEHRQIMPQAGWVEHDAAEIWDKTQEVISGALKQANILGSDLSAIGITNQRETTVAWDVTTGVPLHNAIVWQDTRTAEFLDSLSVANKAEITAKSGLPVAPYFSGSKMYWLANNSPAVTSAIAAGKARFGTIDSWLLWNLTGGVQGGIYATDVTNASRTLLMNLETLDWDSGLQEIFGITRNLLPEIKSSSEVYGLTNPHGPLGAAVPIAGILGDQQAAMVGQVCFDRGESKTTYGTGNFALLNTGTEIVRSQNGLLTTVCYKFGDQPARYALEGSVAVTGSAIQWLRDQLGIITHAADTEVLASSVTDTAGVYFVPAFSGLFAPYWRSDARGVIVGLTRAATKAHLARAALEAICYQTRDVMDAMVADSGVPMSEMRVDGGITANSLCMQMQADIMGIDITRPLITETTALGAAYAAGLAVGFWSSTDELKKLWQQSRRWHPTSTESSRALGYSGWKKAIERTLNWA</sequence>
<dbReference type="GO" id="GO:0005524">
    <property type="term" value="F:ATP binding"/>
    <property type="evidence" value="ECO:0007669"/>
    <property type="project" value="UniProtKB-KW"/>
</dbReference>
<feature type="domain" description="Carbohydrate kinase FGGY C-terminal" evidence="12">
    <location>
        <begin position="263"/>
        <end position="451"/>
    </location>
</feature>
<evidence type="ECO:0000256" key="10">
    <source>
        <dbReference type="ARBA" id="ARBA00052101"/>
    </source>
</evidence>
<evidence type="ECO:0000256" key="5">
    <source>
        <dbReference type="ARBA" id="ARBA00022741"/>
    </source>
</evidence>
<feature type="domain" description="Carbohydrate kinase FGGY N-terminal" evidence="11">
    <location>
        <begin position="3"/>
        <end position="252"/>
    </location>
</feature>
<dbReference type="SUPFAM" id="SSF53067">
    <property type="entry name" value="Actin-like ATPase domain"/>
    <property type="match status" value="2"/>
</dbReference>
<dbReference type="PANTHER" id="PTHR10196:SF69">
    <property type="entry name" value="GLYCEROL KINASE"/>
    <property type="match status" value="1"/>
</dbReference>
<dbReference type="Pfam" id="PF00370">
    <property type="entry name" value="FGGY_N"/>
    <property type="match status" value="1"/>
</dbReference>
<dbReference type="FunFam" id="3.30.420.40:FF:000007">
    <property type="entry name" value="Glycerol kinase"/>
    <property type="match status" value="1"/>
</dbReference>
<evidence type="ECO:0000313" key="13">
    <source>
        <dbReference type="EMBL" id="CAB4560372.1"/>
    </source>
</evidence>
<dbReference type="InterPro" id="IPR018484">
    <property type="entry name" value="FGGY_N"/>
</dbReference>
<dbReference type="EC" id="2.7.1.30" evidence="3"/>
<evidence type="ECO:0000256" key="9">
    <source>
        <dbReference type="ARBA" id="ARBA00043149"/>
    </source>
</evidence>
<keyword evidence="7" id="KW-0319">Glycerol metabolism</keyword>
<dbReference type="Gene3D" id="3.30.420.40">
    <property type="match status" value="2"/>
</dbReference>
<name>A0A6J6D936_9ZZZZ</name>
<comment type="pathway">
    <text evidence="1">Polyol metabolism; glycerol degradation via glycerol kinase pathway; sn-glycerol 3-phosphate from glycerol: step 1/1.</text>
</comment>
<evidence type="ECO:0000256" key="3">
    <source>
        <dbReference type="ARBA" id="ARBA00012099"/>
    </source>
</evidence>
<dbReference type="InterPro" id="IPR018483">
    <property type="entry name" value="Carb_kinase_FGGY_CS"/>
</dbReference>
<comment type="catalytic activity">
    <reaction evidence="10">
        <text>glycerol + ATP = sn-glycerol 3-phosphate + ADP + H(+)</text>
        <dbReference type="Rhea" id="RHEA:21644"/>
        <dbReference type="ChEBI" id="CHEBI:15378"/>
        <dbReference type="ChEBI" id="CHEBI:17754"/>
        <dbReference type="ChEBI" id="CHEBI:30616"/>
        <dbReference type="ChEBI" id="CHEBI:57597"/>
        <dbReference type="ChEBI" id="CHEBI:456216"/>
        <dbReference type="EC" id="2.7.1.30"/>
    </reaction>
</comment>